<name>A0A4R3MY22_9GAMM</name>
<dbReference type="EMBL" id="SMAO01000004">
    <property type="protein sequence ID" value="TCT21548.1"/>
    <property type="molecule type" value="Genomic_DNA"/>
</dbReference>
<protein>
    <submittedName>
        <fullName evidence="1">Uncharacterized protein</fullName>
    </submittedName>
</protein>
<keyword evidence="2" id="KW-1185">Reference proteome</keyword>
<dbReference type="OrthoDB" id="8780661at2"/>
<gene>
    <name evidence="1" type="ORF">EDC35_104408</name>
</gene>
<evidence type="ECO:0000313" key="2">
    <source>
        <dbReference type="Proteomes" id="UP000295717"/>
    </source>
</evidence>
<accession>A0A4R3MY22</accession>
<reference evidence="1 2" key="1">
    <citation type="submission" date="2019-03" db="EMBL/GenBank/DDBJ databases">
        <title>Genomic Encyclopedia of Type Strains, Phase IV (KMG-IV): sequencing the most valuable type-strain genomes for metagenomic binning, comparative biology and taxonomic classification.</title>
        <authorList>
            <person name="Goeker M."/>
        </authorList>
    </citation>
    <scope>NUCLEOTIDE SEQUENCE [LARGE SCALE GENOMIC DNA]</scope>
    <source>
        <strain evidence="1 2">DSM 13587</strain>
    </source>
</reference>
<dbReference type="Proteomes" id="UP000295717">
    <property type="component" value="Unassembled WGS sequence"/>
</dbReference>
<dbReference type="RefSeq" id="WP_132977126.1">
    <property type="nucleotide sequence ID" value="NZ_SMAO01000004.1"/>
</dbReference>
<evidence type="ECO:0000313" key="1">
    <source>
        <dbReference type="EMBL" id="TCT21548.1"/>
    </source>
</evidence>
<sequence>MSNFIEQCLAGLALPDDIDDFVDSWHDGDSKVSLHRYLGMSKSEYSLWVADPGVLPYIINAHYFGRDVSEILGEVEALPLAARSDGPEKALKLMRWLKREGMWE</sequence>
<proteinExistence type="predicted"/>
<dbReference type="AlphaFoldDB" id="A0A4R3MY22"/>
<comment type="caution">
    <text evidence="1">The sequence shown here is derived from an EMBL/GenBank/DDBJ whole genome shotgun (WGS) entry which is preliminary data.</text>
</comment>
<organism evidence="1 2">
    <name type="scientific">Thiobaca trueperi</name>
    <dbReference type="NCBI Taxonomy" id="127458"/>
    <lineage>
        <taxon>Bacteria</taxon>
        <taxon>Pseudomonadati</taxon>
        <taxon>Pseudomonadota</taxon>
        <taxon>Gammaproteobacteria</taxon>
        <taxon>Chromatiales</taxon>
        <taxon>Chromatiaceae</taxon>
        <taxon>Thiobaca</taxon>
    </lineage>
</organism>